<dbReference type="Pfam" id="PF00069">
    <property type="entry name" value="Pkinase"/>
    <property type="match status" value="1"/>
</dbReference>
<proteinExistence type="predicted"/>
<reference evidence="8 10" key="2">
    <citation type="journal article" date="2013" name="Nature">
        <title>Insights into bilaterian evolution from three spiralian genomes.</title>
        <authorList>
            <person name="Simakov O."/>
            <person name="Marletaz F."/>
            <person name="Cho S.J."/>
            <person name="Edsinger-Gonzales E."/>
            <person name="Havlak P."/>
            <person name="Hellsten U."/>
            <person name="Kuo D.H."/>
            <person name="Larsson T."/>
            <person name="Lv J."/>
            <person name="Arendt D."/>
            <person name="Savage R."/>
            <person name="Osoegawa K."/>
            <person name="de Jong P."/>
            <person name="Grimwood J."/>
            <person name="Chapman J.A."/>
            <person name="Shapiro H."/>
            <person name="Aerts A."/>
            <person name="Otillar R.P."/>
            <person name="Terry A.Y."/>
            <person name="Boore J.L."/>
            <person name="Grigoriev I.V."/>
            <person name="Lindberg D.R."/>
            <person name="Seaver E.C."/>
            <person name="Weisblat D.A."/>
            <person name="Putnam N.H."/>
            <person name="Rokhsar D.S."/>
        </authorList>
    </citation>
    <scope>NUCLEOTIDE SEQUENCE</scope>
    <source>
        <strain evidence="8 10">I ESC-2004</strain>
    </source>
</reference>
<evidence type="ECO:0000259" key="7">
    <source>
        <dbReference type="PROSITE" id="PS50011"/>
    </source>
</evidence>
<keyword evidence="10" id="KW-1185">Reference proteome</keyword>
<feature type="non-terminal residue" evidence="8">
    <location>
        <position position="66"/>
    </location>
</feature>
<organism evidence="8">
    <name type="scientific">Capitella teleta</name>
    <name type="common">Polychaete worm</name>
    <dbReference type="NCBI Taxonomy" id="283909"/>
    <lineage>
        <taxon>Eukaryota</taxon>
        <taxon>Metazoa</taxon>
        <taxon>Spiralia</taxon>
        <taxon>Lophotrochozoa</taxon>
        <taxon>Annelida</taxon>
        <taxon>Polychaeta</taxon>
        <taxon>Sedentaria</taxon>
        <taxon>Scolecida</taxon>
        <taxon>Capitellidae</taxon>
        <taxon>Capitella</taxon>
    </lineage>
</organism>
<keyword evidence="4" id="KW-0418">Kinase</keyword>
<evidence type="ECO:0000256" key="1">
    <source>
        <dbReference type="ARBA" id="ARBA00022527"/>
    </source>
</evidence>
<dbReference type="EMBL" id="AMQN01026811">
    <property type="status" value="NOT_ANNOTATED_CDS"/>
    <property type="molecule type" value="Genomic_DNA"/>
</dbReference>
<keyword evidence="1" id="KW-0723">Serine/threonine-protein kinase</keyword>
<dbReference type="AlphaFoldDB" id="R7TYX9"/>
<evidence type="ECO:0000313" key="9">
    <source>
        <dbReference type="EnsemblMetazoa" id="CapteP50590"/>
    </source>
</evidence>
<name>R7TYX9_CAPTE</name>
<dbReference type="InterPro" id="IPR017441">
    <property type="entry name" value="Protein_kinase_ATP_BS"/>
</dbReference>
<feature type="non-terminal residue" evidence="8">
    <location>
        <position position="1"/>
    </location>
</feature>
<dbReference type="GO" id="GO:0005524">
    <property type="term" value="F:ATP binding"/>
    <property type="evidence" value="ECO:0007669"/>
    <property type="project" value="UniProtKB-UniRule"/>
</dbReference>
<sequence length="66" mass="7427">QDYRVLNLLGRGAFACVYRAKSIATGQDVAIKMIDKKQMVAEGMVTRVNKEVEIHSRLKHPSILEV</sequence>
<dbReference type="InterPro" id="IPR011009">
    <property type="entry name" value="Kinase-like_dom_sf"/>
</dbReference>
<dbReference type="EMBL" id="KB307420">
    <property type="protein sequence ID" value="ELT98949.1"/>
    <property type="molecule type" value="Genomic_DNA"/>
</dbReference>
<accession>R7TYX9</accession>
<dbReference type="HOGENOM" id="CLU_2838472_0_0_1"/>
<dbReference type="OrthoDB" id="193931at2759"/>
<evidence type="ECO:0000256" key="6">
    <source>
        <dbReference type="PROSITE-ProRule" id="PRU10141"/>
    </source>
</evidence>
<dbReference type="PANTHER" id="PTHR24345">
    <property type="entry name" value="SERINE/THREONINE-PROTEIN KINASE PLK"/>
    <property type="match status" value="1"/>
</dbReference>
<dbReference type="Proteomes" id="UP000014760">
    <property type="component" value="Unassembled WGS sequence"/>
</dbReference>
<dbReference type="GO" id="GO:0005634">
    <property type="term" value="C:nucleus"/>
    <property type="evidence" value="ECO:0007669"/>
    <property type="project" value="TreeGrafter"/>
</dbReference>
<evidence type="ECO:0000313" key="10">
    <source>
        <dbReference type="Proteomes" id="UP000014760"/>
    </source>
</evidence>
<evidence type="ECO:0000256" key="2">
    <source>
        <dbReference type="ARBA" id="ARBA00022679"/>
    </source>
</evidence>
<evidence type="ECO:0000313" key="8">
    <source>
        <dbReference type="EMBL" id="ELT98949.1"/>
    </source>
</evidence>
<reference evidence="10" key="1">
    <citation type="submission" date="2012-12" db="EMBL/GenBank/DDBJ databases">
        <authorList>
            <person name="Hellsten U."/>
            <person name="Grimwood J."/>
            <person name="Chapman J.A."/>
            <person name="Shapiro H."/>
            <person name="Aerts A."/>
            <person name="Otillar R.P."/>
            <person name="Terry A.Y."/>
            <person name="Boore J.L."/>
            <person name="Simakov O."/>
            <person name="Marletaz F."/>
            <person name="Cho S.-J."/>
            <person name="Edsinger-Gonzales E."/>
            <person name="Havlak P."/>
            <person name="Kuo D.-H."/>
            <person name="Larsson T."/>
            <person name="Lv J."/>
            <person name="Arendt D."/>
            <person name="Savage R."/>
            <person name="Osoegawa K."/>
            <person name="de Jong P."/>
            <person name="Lindberg D.R."/>
            <person name="Seaver E.C."/>
            <person name="Weisblat D.A."/>
            <person name="Putnam N.H."/>
            <person name="Grigoriev I.V."/>
            <person name="Rokhsar D.S."/>
        </authorList>
    </citation>
    <scope>NUCLEOTIDE SEQUENCE</scope>
    <source>
        <strain evidence="10">I ESC-2004</strain>
    </source>
</reference>
<gene>
    <name evidence="8" type="ORF">CAPTEDRAFT_50590</name>
</gene>
<keyword evidence="2" id="KW-0808">Transferase</keyword>
<dbReference type="PROSITE" id="PS50011">
    <property type="entry name" value="PROTEIN_KINASE_DOM"/>
    <property type="match status" value="1"/>
</dbReference>
<keyword evidence="5 6" id="KW-0067">ATP-binding</keyword>
<feature type="domain" description="Protein kinase" evidence="7">
    <location>
        <begin position="3"/>
        <end position="66"/>
    </location>
</feature>
<evidence type="ECO:0000256" key="3">
    <source>
        <dbReference type="ARBA" id="ARBA00022741"/>
    </source>
</evidence>
<evidence type="ECO:0000256" key="4">
    <source>
        <dbReference type="ARBA" id="ARBA00022777"/>
    </source>
</evidence>
<keyword evidence="3 6" id="KW-0547">Nucleotide-binding</keyword>
<dbReference type="PANTHER" id="PTHR24345:SF91">
    <property type="entry name" value="SERINE_THREONINE-PROTEIN KINASE PLK4"/>
    <property type="match status" value="1"/>
</dbReference>
<reference evidence="9" key="3">
    <citation type="submission" date="2015-06" db="UniProtKB">
        <authorList>
            <consortium name="EnsemblMetazoa"/>
        </authorList>
    </citation>
    <scope>IDENTIFICATION</scope>
</reference>
<dbReference type="PROSITE" id="PS00107">
    <property type="entry name" value="PROTEIN_KINASE_ATP"/>
    <property type="match status" value="1"/>
</dbReference>
<feature type="binding site" evidence="6">
    <location>
        <position position="32"/>
    </location>
    <ligand>
        <name>ATP</name>
        <dbReference type="ChEBI" id="CHEBI:30616"/>
    </ligand>
</feature>
<dbReference type="SUPFAM" id="SSF56112">
    <property type="entry name" value="Protein kinase-like (PK-like)"/>
    <property type="match status" value="1"/>
</dbReference>
<protein>
    <recommendedName>
        <fullName evidence="7">Protein kinase domain-containing protein</fullName>
    </recommendedName>
</protein>
<dbReference type="GO" id="GO:0004674">
    <property type="term" value="F:protein serine/threonine kinase activity"/>
    <property type="evidence" value="ECO:0007669"/>
    <property type="project" value="UniProtKB-KW"/>
</dbReference>
<dbReference type="Gene3D" id="3.30.200.20">
    <property type="entry name" value="Phosphorylase Kinase, domain 1"/>
    <property type="match status" value="1"/>
</dbReference>
<dbReference type="FunFam" id="3.30.200.20:FF:000042">
    <property type="entry name" value="Aurora kinase A"/>
    <property type="match status" value="1"/>
</dbReference>
<dbReference type="EnsemblMetazoa" id="CapteT50590">
    <property type="protein sequence ID" value="CapteP50590"/>
    <property type="gene ID" value="CapteG50590"/>
</dbReference>
<dbReference type="STRING" id="283909.R7TYX9"/>
<evidence type="ECO:0000256" key="5">
    <source>
        <dbReference type="ARBA" id="ARBA00022840"/>
    </source>
</evidence>
<dbReference type="InterPro" id="IPR000719">
    <property type="entry name" value="Prot_kinase_dom"/>
</dbReference>